<accession>A0A7V6DPN0</accession>
<dbReference type="AlphaFoldDB" id="A0A7V6DPN0"/>
<feature type="domain" description="MOSC" evidence="1">
    <location>
        <begin position="10"/>
        <end position="151"/>
    </location>
</feature>
<evidence type="ECO:0000259" key="1">
    <source>
        <dbReference type="PROSITE" id="PS51340"/>
    </source>
</evidence>
<proteinExistence type="predicted"/>
<sequence>MKQAQGIKTKPSVAAVSVSDRKGVVKENVSEVRLVVDRGVAGDAHAEGGKRQVSLLALESIDKMRAAGAAVKPGDFAENITTRGLAVDQLPVGTRLRIGEADVTITQIGKTCHAGCAIRELVGDCIMPREGVFAQVDKGGVVRPGDVIEVLDVPGGHSHGE</sequence>
<dbReference type="PANTHER" id="PTHR36930">
    <property type="entry name" value="METAL-SULFUR CLUSTER BIOSYNTHESIS PROTEINS YUAD-RELATED"/>
    <property type="match status" value="1"/>
</dbReference>
<protein>
    <submittedName>
        <fullName evidence="2">MOSC domain-containing protein</fullName>
    </submittedName>
</protein>
<dbReference type="PANTHER" id="PTHR36930:SF1">
    <property type="entry name" value="MOSC DOMAIN-CONTAINING PROTEIN"/>
    <property type="match status" value="1"/>
</dbReference>
<comment type="caution">
    <text evidence="2">The sequence shown here is derived from an EMBL/GenBank/DDBJ whole genome shotgun (WGS) entry which is preliminary data.</text>
</comment>
<reference evidence="2" key="1">
    <citation type="journal article" date="2020" name="mSystems">
        <title>Genome- and Community-Level Interaction Insights into Carbon Utilization and Element Cycling Functions of Hydrothermarchaeota in Hydrothermal Sediment.</title>
        <authorList>
            <person name="Zhou Z."/>
            <person name="Liu Y."/>
            <person name="Xu W."/>
            <person name="Pan J."/>
            <person name="Luo Z.H."/>
            <person name="Li M."/>
        </authorList>
    </citation>
    <scope>NUCLEOTIDE SEQUENCE [LARGE SCALE GENOMIC DNA]</scope>
    <source>
        <strain evidence="2">SpSt-767</strain>
    </source>
</reference>
<dbReference type="InterPro" id="IPR005302">
    <property type="entry name" value="MoCF_Sase_C"/>
</dbReference>
<dbReference type="EMBL" id="DTGR01000111">
    <property type="protein sequence ID" value="HHS29408.1"/>
    <property type="molecule type" value="Genomic_DNA"/>
</dbReference>
<dbReference type="SUPFAM" id="SSF50800">
    <property type="entry name" value="PK beta-barrel domain-like"/>
    <property type="match status" value="1"/>
</dbReference>
<dbReference type="Gene3D" id="2.40.33.20">
    <property type="entry name" value="PK beta-barrel domain-like"/>
    <property type="match status" value="1"/>
</dbReference>
<dbReference type="InterPro" id="IPR052716">
    <property type="entry name" value="MOSC_domain"/>
</dbReference>
<organism evidence="2">
    <name type="scientific">Desulfobacca acetoxidans</name>
    <dbReference type="NCBI Taxonomy" id="60893"/>
    <lineage>
        <taxon>Bacteria</taxon>
        <taxon>Pseudomonadati</taxon>
        <taxon>Thermodesulfobacteriota</taxon>
        <taxon>Desulfobaccia</taxon>
        <taxon>Desulfobaccales</taxon>
        <taxon>Desulfobaccaceae</taxon>
        <taxon>Desulfobacca</taxon>
    </lineage>
</organism>
<evidence type="ECO:0000313" key="2">
    <source>
        <dbReference type="EMBL" id="HHS29408.1"/>
    </source>
</evidence>
<dbReference type="Pfam" id="PF03473">
    <property type="entry name" value="MOSC"/>
    <property type="match status" value="1"/>
</dbReference>
<dbReference type="GO" id="GO:0003824">
    <property type="term" value="F:catalytic activity"/>
    <property type="evidence" value="ECO:0007669"/>
    <property type="project" value="InterPro"/>
</dbReference>
<name>A0A7V6DPN0_9BACT</name>
<gene>
    <name evidence="2" type="ORF">ENV52_06880</name>
</gene>
<dbReference type="PROSITE" id="PS51340">
    <property type="entry name" value="MOSC"/>
    <property type="match status" value="1"/>
</dbReference>
<dbReference type="GO" id="GO:0030151">
    <property type="term" value="F:molybdenum ion binding"/>
    <property type="evidence" value="ECO:0007669"/>
    <property type="project" value="InterPro"/>
</dbReference>
<dbReference type="GO" id="GO:0030170">
    <property type="term" value="F:pyridoxal phosphate binding"/>
    <property type="evidence" value="ECO:0007669"/>
    <property type="project" value="InterPro"/>
</dbReference>
<dbReference type="InterPro" id="IPR011037">
    <property type="entry name" value="Pyrv_Knase-like_insert_dom_sf"/>
</dbReference>